<feature type="transmembrane region" description="Helical" evidence="10">
    <location>
        <begin position="245"/>
        <end position="264"/>
    </location>
</feature>
<evidence type="ECO:0000313" key="14">
    <source>
        <dbReference type="Proteomes" id="UP000261660"/>
    </source>
</evidence>
<name>A0A3Q3NLQ4_9LABR</name>
<dbReference type="PROSITE" id="PS50835">
    <property type="entry name" value="IG_LIKE"/>
    <property type="match status" value="2"/>
</dbReference>
<dbReference type="Proteomes" id="UP000261660">
    <property type="component" value="Unplaced"/>
</dbReference>
<keyword evidence="14" id="KW-1185">Reference proteome</keyword>
<dbReference type="GO" id="GO:0050852">
    <property type="term" value="P:T cell receptor signaling pathway"/>
    <property type="evidence" value="ECO:0007669"/>
    <property type="project" value="TreeGrafter"/>
</dbReference>
<keyword evidence="2 10" id="KW-0812">Transmembrane</keyword>
<dbReference type="Pfam" id="PF07686">
    <property type="entry name" value="V-set"/>
    <property type="match status" value="1"/>
</dbReference>
<feature type="chain" id="PRO_5018640062" evidence="11">
    <location>
        <begin position="30"/>
        <end position="302"/>
    </location>
</feature>
<dbReference type="InterPro" id="IPR036179">
    <property type="entry name" value="Ig-like_dom_sf"/>
</dbReference>
<dbReference type="SMART" id="SM00409">
    <property type="entry name" value="IG"/>
    <property type="match status" value="2"/>
</dbReference>
<evidence type="ECO:0000256" key="8">
    <source>
        <dbReference type="ARBA" id="ARBA00023319"/>
    </source>
</evidence>
<sequence length="302" mass="34192">MERPTDPAVKFLQLLLLFVPPLTSGRARASLSCSQQPIPALLGDDITLRCHLEPPVSLSSETVLWTKPDVDPKYVYFHENGRQVERGQNPSYRHRTQLSVEELTSGNVAMKLDRVGLSDAGRYHCILKSTKKEASLLLTVGAASRPSVEVVSIKRGSVVLHCKAEGWYPEPELFWLDSERKNLPSGPPQTVRGPDGLYTISSTLAVEKKQGNIFTCRVQQKNITQTRETLITVDFFEEQQNHSTLIIIGFFAILAGHCISTFFINWKLGSIYKLTEEQRRRLENGWVPRQQMDRRNDQPLVH</sequence>
<dbReference type="AlphaFoldDB" id="A0A3Q3NLQ4"/>
<proteinExistence type="inferred from homology"/>
<organism evidence="13 14">
    <name type="scientific">Labrus bergylta</name>
    <name type="common">ballan wrasse</name>
    <dbReference type="NCBI Taxonomy" id="56723"/>
    <lineage>
        <taxon>Eukaryota</taxon>
        <taxon>Metazoa</taxon>
        <taxon>Chordata</taxon>
        <taxon>Craniata</taxon>
        <taxon>Vertebrata</taxon>
        <taxon>Euteleostomi</taxon>
        <taxon>Actinopterygii</taxon>
        <taxon>Neopterygii</taxon>
        <taxon>Teleostei</taxon>
        <taxon>Neoteleostei</taxon>
        <taxon>Acanthomorphata</taxon>
        <taxon>Eupercaria</taxon>
        <taxon>Labriformes</taxon>
        <taxon>Labridae</taxon>
        <taxon>Labrus</taxon>
    </lineage>
</organism>
<feature type="domain" description="Ig-like" evidence="12">
    <location>
        <begin position="146"/>
        <end position="232"/>
    </location>
</feature>
<evidence type="ECO:0000256" key="2">
    <source>
        <dbReference type="ARBA" id="ARBA00022692"/>
    </source>
</evidence>
<evidence type="ECO:0000256" key="5">
    <source>
        <dbReference type="ARBA" id="ARBA00023136"/>
    </source>
</evidence>
<dbReference type="GO" id="GO:1903037">
    <property type="term" value="P:regulation of leukocyte cell-cell adhesion"/>
    <property type="evidence" value="ECO:0007669"/>
    <property type="project" value="UniProtKB-ARBA"/>
</dbReference>
<dbReference type="Ensembl" id="ENSLBET00000037583.1">
    <property type="protein sequence ID" value="ENSLBEP00000036065.1"/>
    <property type="gene ID" value="ENSLBEG00000027026.1"/>
</dbReference>
<dbReference type="GO" id="GO:0005102">
    <property type="term" value="F:signaling receptor binding"/>
    <property type="evidence" value="ECO:0007669"/>
    <property type="project" value="TreeGrafter"/>
</dbReference>
<dbReference type="InterPro" id="IPR003599">
    <property type="entry name" value="Ig_sub"/>
</dbReference>
<dbReference type="GO" id="GO:0042110">
    <property type="term" value="P:T cell activation"/>
    <property type="evidence" value="ECO:0007669"/>
    <property type="project" value="UniProtKB-ARBA"/>
</dbReference>
<dbReference type="InterPro" id="IPR007110">
    <property type="entry name" value="Ig-like_dom"/>
</dbReference>
<dbReference type="GO" id="GO:0050863">
    <property type="term" value="P:regulation of T cell activation"/>
    <property type="evidence" value="ECO:0007669"/>
    <property type="project" value="UniProtKB-ARBA"/>
</dbReference>
<evidence type="ECO:0000256" key="6">
    <source>
        <dbReference type="ARBA" id="ARBA00023157"/>
    </source>
</evidence>
<comment type="subcellular location">
    <subcellularLocation>
        <location evidence="1">Membrane</location>
    </subcellularLocation>
</comment>
<reference evidence="13" key="1">
    <citation type="submission" date="2025-08" db="UniProtKB">
        <authorList>
            <consortium name="Ensembl"/>
        </authorList>
    </citation>
    <scope>IDENTIFICATION</scope>
</reference>
<feature type="signal peptide" evidence="11">
    <location>
        <begin position="1"/>
        <end position="29"/>
    </location>
</feature>
<dbReference type="OrthoDB" id="10055806at2759"/>
<evidence type="ECO:0000256" key="10">
    <source>
        <dbReference type="SAM" id="Phobius"/>
    </source>
</evidence>
<evidence type="ECO:0000256" key="11">
    <source>
        <dbReference type="SAM" id="SignalP"/>
    </source>
</evidence>
<dbReference type="InterPro" id="IPR053896">
    <property type="entry name" value="BTN3A2-like_Ig-C"/>
</dbReference>
<evidence type="ECO:0000256" key="3">
    <source>
        <dbReference type="ARBA" id="ARBA00022729"/>
    </source>
</evidence>
<dbReference type="FunFam" id="2.60.40.10:FF:000088">
    <property type="entry name" value="Butyrophilin subfamily 1 member A1"/>
    <property type="match status" value="1"/>
</dbReference>
<protein>
    <submittedName>
        <fullName evidence="13">Butyrophilin subfamily 1 member A1-like</fullName>
    </submittedName>
</protein>
<dbReference type="InterPro" id="IPR050504">
    <property type="entry name" value="IgSF_BTN/MOG"/>
</dbReference>
<evidence type="ECO:0000256" key="7">
    <source>
        <dbReference type="ARBA" id="ARBA00023180"/>
    </source>
</evidence>
<dbReference type="Pfam" id="PF22705">
    <property type="entry name" value="C2-set_3"/>
    <property type="match status" value="1"/>
</dbReference>
<evidence type="ECO:0000256" key="4">
    <source>
        <dbReference type="ARBA" id="ARBA00022989"/>
    </source>
</evidence>
<dbReference type="SMART" id="SM00407">
    <property type="entry name" value="IGc1"/>
    <property type="match status" value="1"/>
</dbReference>
<evidence type="ECO:0000256" key="9">
    <source>
        <dbReference type="ARBA" id="ARBA00038221"/>
    </source>
</evidence>
<dbReference type="GeneTree" id="ENSGT01050000244843"/>
<keyword evidence="7" id="KW-0325">Glycoprotein</keyword>
<feature type="domain" description="Ig-like" evidence="12">
    <location>
        <begin position="20"/>
        <end position="135"/>
    </location>
</feature>
<evidence type="ECO:0000313" key="13">
    <source>
        <dbReference type="Ensembl" id="ENSLBEP00000036065.1"/>
    </source>
</evidence>
<dbReference type="GO" id="GO:0001817">
    <property type="term" value="P:regulation of cytokine production"/>
    <property type="evidence" value="ECO:0007669"/>
    <property type="project" value="TreeGrafter"/>
</dbReference>
<dbReference type="InterPro" id="IPR013106">
    <property type="entry name" value="Ig_V-set"/>
</dbReference>
<keyword evidence="6" id="KW-1015">Disulfide bond</keyword>
<dbReference type="STRING" id="56723.ENSLBEP00000036065"/>
<keyword evidence="4 10" id="KW-1133">Transmembrane helix</keyword>
<dbReference type="Gene3D" id="2.60.40.10">
    <property type="entry name" value="Immunoglobulins"/>
    <property type="match status" value="2"/>
</dbReference>
<dbReference type="PANTHER" id="PTHR24100">
    <property type="entry name" value="BUTYROPHILIN"/>
    <property type="match status" value="1"/>
</dbReference>
<dbReference type="InterPro" id="IPR013783">
    <property type="entry name" value="Ig-like_fold"/>
</dbReference>
<evidence type="ECO:0000259" key="12">
    <source>
        <dbReference type="PROSITE" id="PS50835"/>
    </source>
</evidence>
<dbReference type="FunFam" id="2.60.40.10:FF:000142">
    <property type="entry name" value="V-set domain-containing T-cell activation inhibitor 1"/>
    <property type="match status" value="1"/>
</dbReference>
<dbReference type="InterPro" id="IPR003597">
    <property type="entry name" value="Ig_C1-set"/>
</dbReference>
<accession>A0A3Q3NLQ4</accession>
<comment type="similarity">
    <text evidence="9">Belongs to the SKINT family.</text>
</comment>
<keyword evidence="8" id="KW-0393">Immunoglobulin domain</keyword>
<keyword evidence="3 11" id="KW-0732">Signal</keyword>
<dbReference type="InParanoid" id="A0A3Q3NLQ4"/>
<dbReference type="GO" id="GO:0009897">
    <property type="term" value="C:external side of plasma membrane"/>
    <property type="evidence" value="ECO:0007669"/>
    <property type="project" value="TreeGrafter"/>
</dbReference>
<evidence type="ECO:0000256" key="1">
    <source>
        <dbReference type="ARBA" id="ARBA00004370"/>
    </source>
</evidence>
<reference evidence="13" key="2">
    <citation type="submission" date="2025-09" db="UniProtKB">
        <authorList>
            <consortium name="Ensembl"/>
        </authorList>
    </citation>
    <scope>IDENTIFICATION</scope>
</reference>
<dbReference type="PANTHER" id="PTHR24100:SF151">
    <property type="entry name" value="ICOS LIGAND"/>
    <property type="match status" value="1"/>
</dbReference>
<keyword evidence="5 10" id="KW-0472">Membrane</keyword>
<dbReference type="SUPFAM" id="SSF48726">
    <property type="entry name" value="Immunoglobulin"/>
    <property type="match status" value="2"/>
</dbReference>